<keyword evidence="1" id="KW-1133">Transmembrane helix</keyword>
<dbReference type="RefSeq" id="WP_142934562.1">
    <property type="nucleotide sequence ID" value="NZ_FXTM01000006.1"/>
</dbReference>
<feature type="transmembrane region" description="Helical" evidence="1">
    <location>
        <begin position="446"/>
        <end position="468"/>
    </location>
</feature>
<dbReference type="AlphaFoldDB" id="A0A521BLC2"/>
<evidence type="ECO:0000256" key="1">
    <source>
        <dbReference type="SAM" id="Phobius"/>
    </source>
</evidence>
<reference evidence="2 3" key="1">
    <citation type="submission" date="2017-05" db="EMBL/GenBank/DDBJ databases">
        <authorList>
            <person name="Varghese N."/>
            <person name="Submissions S."/>
        </authorList>
    </citation>
    <scope>NUCLEOTIDE SEQUENCE [LARGE SCALE GENOMIC DNA]</scope>
    <source>
        <strain evidence="2 3">DSM 16304</strain>
    </source>
</reference>
<dbReference type="Proteomes" id="UP000317315">
    <property type="component" value="Unassembled WGS sequence"/>
</dbReference>
<protein>
    <submittedName>
        <fullName evidence="2">Uncharacterized protein</fullName>
    </submittedName>
</protein>
<sequence>MALVGLSGFSVYGFHIPVMALRLFELHLVIEPNHPMVHEEILLFVPIDCYSLNIYLHGKVENFHGSFLHNLMERIYDEKLENGVVNFTKTFLIATHTNNYDAYESKNYKSIKICYPIDNESLLTRNILIDGIKATIYLDLGIKVIDYGECIKIEVFRKNGKLIQAGIVAIRFSIVMSSPEKKEQYKIHIFTPETLGSMYALFPDEKKAISNSSILTLIHKEDGLKAIEEFLNESKTEIQNIVNSFSIREIEDEDKDVFIIVDKINESFEKLKGKVRNYFLKLKKEDPNILKPHSDIWLQVPEFATQCEPPKYAKTEKYSWDFAFNIKPANILVSRYFLDKTIAYHLYIANEHTNILLSPEEGGIVEEFNLRFKVEPNFLIVLTFPIYILTTFVLRILDSILKNLLQGWDIYSNVRRSLENFHKLNMVKYNIFLKEIYINAFNSQNLVTILLVLVSLMFTLASIIRGGTGGRLSYYEYLTNITTLIKDPVFTVPLILSSLSLAFIYLYSSYRNVKAKWE</sequence>
<organism evidence="2 3">
    <name type="scientific">Balnearium lithotrophicum</name>
    <dbReference type="NCBI Taxonomy" id="223788"/>
    <lineage>
        <taxon>Bacteria</taxon>
        <taxon>Pseudomonadati</taxon>
        <taxon>Aquificota</taxon>
        <taxon>Aquificia</taxon>
        <taxon>Desulfurobacteriales</taxon>
        <taxon>Desulfurobacteriaceae</taxon>
        <taxon>Balnearium</taxon>
    </lineage>
</organism>
<evidence type="ECO:0000313" key="3">
    <source>
        <dbReference type="Proteomes" id="UP000317315"/>
    </source>
</evidence>
<proteinExistence type="predicted"/>
<feature type="transmembrane region" description="Helical" evidence="1">
    <location>
        <begin position="378"/>
        <end position="397"/>
    </location>
</feature>
<gene>
    <name evidence="2" type="ORF">SAMN06269117_1062</name>
</gene>
<name>A0A521BLC2_9BACT</name>
<keyword evidence="3" id="KW-1185">Reference proteome</keyword>
<keyword evidence="1" id="KW-0472">Membrane</keyword>
<evidence type="ECO:0000313" key="2">
    <source>
        <dbReference type="EMBL" id="SMO47896.1"/>
    </source>
</evidence>
<accession>A0A521BLC2</accession>
<feature type="transmembrane region" description="Helical" evidence="1">
    <location>
        <begin position="488"/>
        <end position="507"/>
    </location>
</feature>
<dbReference type="EMBL" id="FXTM01000006">
    <property type="protein sequence ID" value="SMO47896.1"/>
    <property type="molecule type" value="Genomic_DNA"/>
</dbReference>
<keyword evidence="1" id="KW-0812">Transmembrane</keyword>